<gene>
    <name evidence="9" type="primary">LOC116948316</name>
</gene>
<accession>A0AAJ7TQA9</accession>
<dbReference type="InterPro" id="IPR006207">
    <property type="entry name" value="Cys_knot_C"/>
</dbReference>
<dbReference type="Pfam" id="PF03045">
    <property type="entry name" value="DAN"/>
    <property type="match status" value="1"/>
</dbReference>
<keyword evidence="8" id="KW-1185">Reference proteome</keyword>
<name>A0AAJ7TQA9_PETMA</name>
<dbReference type="GO" id="GO:0036122">
    <property type="term" value="F:BMP binding"/>
    <property type="evidence" value="ECO:0007669"/>
    <property type="project" value="TreeGrafter"/>
</dbReference>
<dbReference type="GO" id="GO:0009887">
    <property type="term" value="P:animal organ morphogenesis"/>
    <property type="evidence" value="ECO:0007669"/>
    <property type="project" value="TreeGrafter"/>
</dbReference>
<dbReference type="GO" id="GO:0038098">
    <property type="term" value="P:sequestering of BMP from receptor via BMP binding"/>
    <property type="evidence" value="ECO:0007669"/>
    <property type="project" value="TreeGrafter"/>
</dbReference>
<dbReference type="GO" id="GO:0048018">
    <property type="term" value="F:receptor ligand activity"/>
    <property type="evidence" value="ECO:0007669"/>
    <property type="project" value="TreeGrafter"/>
</dbReference>
<feature type="domain" description="CTCK" evidence="7">
    <location>
        <begin position="159"/>
        <end position="248"/>
    </location>
</feature>
<feature type="compositionally biased region" description="Polar residues" evidence="6">
    <location>
        <begin position="62"/>
        <end position="71"/>
    </location>
</feature>
<dbReference type="KEGG" id="pmrn:116948316"/>
<comment type="similarity">
    <text evidence="2">Belongs to the DAN family.</text>
</comment>
<feature type="region of interest" description="Disordered" evidence="6">
    <location>
        <begin position="1"/>
        <end position="20"/>
    </location>
</feature>
<evidence type="ECO:0000259" key="7">
    <source>
        <dbReference type="SMART" id="SM00041"/>
    </source>
</evidence>
<dbReference type="SMART" id="SM00041">
    <property type="entry name" value="CT"/>
    <property type="match status" value="1"/>
</dbReference>
<keyword evidence="5" id="KW-1015">Disulfide bond</keyword>
<protein>
    <submittedName>
        <fullName evidence="9">Gremlin-2-like isoform X1</fullName>
    </submittedName>
</protein>
<reference evidence="9" key="1">
    <citation type="submission" date="2025-08" db="UniProtKB">
        <authorList>
            <consortium name="RefSeq"/>
        </authorList>
    </citation>
    <scope>IDENTIFICATION</scope>
    <source>
        <tissue evidence="9">Sperm</tissue>
    </source>
</reference>
<organism evidence="8 9">
    <name type="scientific">Petromyzon marinus</name>
    <name type="common">Sea lamprey</name>
    <dbReference type="NCBI Taxonomy" id="7757"/>
    <lineage>
        <taxon>Eukaryota</taxon>
        <taxon>Metazoa</taxon>
        <taxon>Chordata</taxon>
        <taxon>Craniata</taxon>
        <taxon>Vertebrata</taxon>
        <taxon>Cyclostomata</taxon>
        <taxon>Hyperoartia</taxon>
        <taxon>Petromyzontiformes</taxon>
        <taxon>Petromyzontidae</taxon>
        <taxon>Petromyzon</taxon>
    </lineage>
</organism>
<feature type="region of interest" description="Disordered" evidence="6">
    <location>
        <begin position="104"/>
        <end position="136"/>
    </location>
</feature>
<dbReference type="InterPro" id="IPR004133">
    <property type="entry name" value="DAN_dom"/>
</dbReference>
<dbReference type="RefSeq" id="XP_032820758.1">
    <property type="nucleotide sequence ID" value="XM_032964867.1"/>
</dbReference>
<dbReference type="AlphaFoldDB" id="A0AAJ7TQA9"/>
<feature type="region of interest" description="Disordered" evidence="6">
    <location>
        <begin position="51"/>
        <end position="71"/>
    </location>
</feature>
<evidence type="ECO:0000256" key="1">
    <source>
        <dbReference type="ARBA" id="ARBA00004613"/>
    </source>
</evidence>
<dbReference type="Proteomes" id="UP001318040">
    <property type="component" value="Chromosome 33"/>
</dbReference>
<evidence type="ECO:0000256" key="2">
    <source>
        <dbReference type="ARBA" id="ARBA00007872"/>
    </source>
</evidence>
<dbReference type="GO" id="GO:0005615">
    <property type="term" value="C:extracellular space"/>
    <property type="evidence" value="ECO:0007669"/>
    <property type="project" value="TreeGrafter"/>
</dbReference>
<evidence type="ECO:0000256" key="3">
    <source>
        <dbReference type="ARBA" id="ARBA00022525"/>
    </source>
</evidence>
<proteinExistence type="inferred from homology"/>
<evidence type="ECO:0000256" key="5">
    <source>
        <dbReference type="ARBA" id="ARBA00023157"/>
    </source>
</evidence>
<sequence length="250" mass="27069">MGGEQQRVGREAASRSSNQRLSWNIAQCKKPSARVTQLTTRPPVEMPLVVVTGSTRPPAGTTPRSTLQQVASRHRGRTGLSLHVATILLLSLCCAQSLTQGPKRQAAAAARPPGDLPSPRKERLNSSAGRAPKDEVLASSQDALVVTERRYLKSDWCKTQPLRQTVSEEGCTSRTVINRFCYGQCNSFYIPRGAGGPLGVHAFQSCAFCKPQQVGTFAVSLDCPGRQPAVTRKLVPRIKRCRCMSVSVGD</sequence>
<evidence type="ECO:0000256" key="6">
    <source>
        <dbReference type="SAM" id="MobiDB-lite"/>
    </source>
</evidence>
<dbReference type="PANTHER" id="PTHR15283:SF2">
    <property type="entry name" value="GREMLIN-2"/>
    <property type="match status" value="1"/>
</dbReference>
<comment type="subcellular location">
    <subcellularLocation>
        <location evidence="1">Secreted</location>
    </subcellularLocation>
</comment>
<dbReference type="InterPro" id="IPR029034">
    <property type="entry name" value="Cystine-knot_cytokine"/>
</dbReference>
<keyword evidence="3" id="KW-0964">Secreted</keyword>
<evidence type="ECO:0000313" key="8">
    <source>
        <dbReference type="Proteomes" id="UP001318040"/>
    </source>
</evidence>
<dbReference type="PANTHER" id="PTHR15283">
    <property type="entry name" value="GREMLIN 1"/>
    <property type="match status" value="1"/>
</dbReference>
<dbReference type="Gene3D" id="2.10.90.10">
    <property type="entry name" value="Cystine-knot cytokines"/>
    <property type="match status" value="1"/>
</dbReference>
<evidence type="ECO:0000256" key="4">
    <source>
        <dbReference type="ARBA" id="ARBA00022729"/>
    </source>
</evidence>
<keyword evidence="4" id="KW-0732">Signal</keyword>
<evidence type="ECO:0000313" key="9">
    <source>
        <dbReference type="RefSeq" id="XP_032820758.1"/>
    </source>
</evidence>